<dbReference type="PANTHER" id="PTHR30269:SF0">
    <property type="entry name" value="MEMBRANE TRANSPORTER PROTEIN YFCA-RELATED"/>
    <property type="match status" value="1"/>
</dbReference>
<comment type="caution">
    <text evidence="9">The sequence shown here is derived from an EMBL/GenBank/DDBJ whole genome shotgun (WGS) entry which is preliminary data.</text>
</comment>
<sequence length="254" mass="27263">MIDLTFDVIALLFLASFVAGTIDSIAGGGGLITIPALLAAGVPPTLTLGTNKLQSCGGSFASSFYFVRKKAVNLKEIRFLILMTFIGATLGTIFVQLINVDDLKIILPFLVLIIGIYFLLSPQLGDEDSKQRISYLLFGCTAAVSIGFYDGMFGPATGSFLTLAFTVLLGFNLTKSVAHARVLNFTSNIAALIFFALGGAIIWKIGFIMMIAQFLGGNVGARLVVTKGKKIIKPIIVTMSLIMTFKMLMDQGYF</sequence>
<protein>
    <recommendedName>
        <fullName evidence="8">Probable membrane transporter protein</fullName>
    </recommendedName>
</protein>
<evidence type="ECO:0000256" key="6">
    <source>
        <dbReference type="ARBA" id="ARBA00022989"/>
    </source>
</evidence>
<keyword evidence="5 8" id="KW-0812">Transmembrane</keyword>
<dbReference type="InterPro" id="IPR052017">
    <property type="entry name" value="TSUP"/>
</dbReference>
<keyword evidence="7 8" id="KW-0472">Membrane</keyword>
<evidence type="ECO:0000256" key="2">
    <source>
        <dbReference type="ARBA" id="ARBA00009142"/>
    </source>
</evidence>
<dbReference type="PANTHER" id="PTHR30269">
    <property type="entry name" value="TRANSMEMBRANE PROTEIN YFCA"/>
    <property type="match status" value="1"/>
</dbReference>
<dbReference type="AlphaFoldDB" id="A0A420XII8"/>
<evidence type="ECO:0000256" key="5">
    <source>
        <dbReference type="ARBA" id="ARBA00022692"/>
    </source>
</evidence>
<dbReference type="EMBL" id="RBJC01000004">
    <property type="protein sequence ID" value="RKR77043.1"/>
    <property type="molecule type" value="Genomic_DNA"/>
</dbReference>
<name>A0A420XII8_9PAST</name>
<dbReference type="Proteomes" id="UP000280099">
    <property type="component" value="Unassembled WGS sequence"/>
</dbReference>
<evidence type="ECO:0000256" key="3">
    <source>
        <dbReference type="ARBA" id="ARBA00022448"/>
    </source>
</evidence>
<evidence type="ECO:0000256" key="8">
    <source>
        <dbReference type="RuleBase" id="RU363041"/>
    </source>
</evidence>
<reference evidence="9 10" key="1">
    <citation type="submission" date="2018-10" db="EMBL/GenBank/DDBJ databases">
        <title>Genomic Encyclopedia of Type Strains, Phase IV (KMG-IV): sequencing the most valuable type-strain genomes for metagenomic binning, comparative biology and taxonomic classification.</title>
        <authorList>
            <person name="Goeker M."/>
        </authorList>
    </citation>
    <scope>NUCLEOTIDE SEQUENCE [LARGE SCALE GENOMIC DNA]</scope>
    <source>
        <strain evidence="9 10">DSM 23800</strain>
    </source>
</reference>
<evidence type="ECO:0000256" key="1">
    <source>
        <dbReference type="ARBA" id="ARBA00004651"/>
    </source>
</evidence>
<dbReference type="InterPro" id="IPR002781">
    <property type="entry name" value="TM_pro_TauE-like"/>
</dbReference>
<evidence type="ECO:0000313" key="9">
    <source>
        <dbReference type="EMBL" id="RKR77043.1"/>
    </source>
</evidence>
<feature type="transmembrane region" description="Helical" evidence="8">
    <location>
        <begin position="155"/>
        <end position="173"/>
    </location>
</feature>
<keyword evidence="6 8" id="KW-1133">Transmembrane helix</keyword>
<organism evidence="9 10">
    <name type="scientific">Otariodibacter oris</name>
    <dbReference type="NCBI Taxonomy" id="1032623"/>
    <lineage>
        <taxon>Bacteria</taxon>
        <taxon>Pseudomonadati</taxon>
        <taxon>Pseudomonadota</taxon>
        <taxon>Gammaproteobacteria</taxon>
        <taxon>Pasteurellales</taxon>
        <taxon>Pasteurellaceae</taxon>
        <taxon>Otariodibacter</taxon>
    </lineage>
</organism>
<feature type="transmembrane region" description="Helical" evidence="8">
    <location>
        <begin position="79"/>
        <end position="99"/>
    </location>
</feature>
<feature type="transmembrane region" description="Helical" evidence="8">
    <location>
        <begin position="133"/>
        <end position="149"/>
    </location>
</feature>
<evidence type="ECO:0000256" key="4">
    <source>
        <dbReference type="ARBA" id="ARBA00022475"/>
    </source>
</evidence>
<comment type="similarity">
    <text evidence="2 8">Belongs to the 4-toluene sulfonate uptake permease (TSUP) (TC 2.A.102) family.</text>
</comment>
<keyword evidence="3" id="KW-0813">Transport</keyword>
<keyword evidence="10" id="KW-1185">Reference proteome</keyword>
<dbReference type="GO" id="GO:0005886">
    <property type="term" value="C:plasma membrane"/>
    <property type="evidence" value="ECO:0007669"/>
    <property type="project" value="UniProtKB-SubCell"/>
</dbReference>
<feature type="transmembrane region" description="Helical" evidence="8">
    <location>
        <begin position="185"/>
        <end position="211"/>
    </location>
</feature>
<evidence type="ECO:0000313" key="10">
    <source>
        <dbReference type="Proteomes" id="UP000280099"/>
    </source>
</evidence>
<evidence type="ECO:0000256" key="7">
    <source>
        <dbReference type="ARBA" id="ARBA00023136"/>
    </source>
</evidence>
<feature type="transmembrane region" description="Helical" evidence="8">
    <location>
        <begin position="105"/>
        <end position="121"/>
    </location>
</feature>
<comment type="subcellular location">
    <subcellularLocation>
        <location evidence="1 8">Cell membrane</location>
        <topology evidence="1 8">Multi-pass membrane protein</topology>
    </subcellularLocation>
</comment>
<dbReference type="Pfam" id="PF01925">
    <property type="entry name" value="TauE"/>
    <property type="match status" value="1"/>
</dbReference>
<keyword evidence="4 8" id="KW-1003">Cell membrane</keyword>
<gene>
    <name evidence="9" type="ORF">DES31_0362</name>
</gene>
<accession>A0A420XII8</accession>
<proteinExistence type="inferred from homology"/>